<organism evidence="1 2">
    <name type="scientific">Vermiconidia calcicola</name>
    <dbReference type="NCBI Taxonomy" id="1690605"/>
    <lineage>
        <taxon>Eukaryota</taxon>
        <taxon>Fungi</taxon>
        <taxon>Dikarya</taxon>
        <taxon>Ascomycota</taxon>
        <taxon>Pezizomycotina</taxon>
        <taxon>Dothideomycetes</taxon>
        <taxon>Dothideomycetidae</taxon>
        <taxon>Mycosphaerellales</taxon>
        <taxon>Extremaceae</taxon>
        <taxon>Vermiconidia</taxon>
    </lineage>
</organism>
<dbReference type="EMBL" id="JAUTXU010000060">
    <property type="protein sequence ID" value="KAK3713796.1"/>
    <property type="molecule type" value="Genomic_DNA"/>
</dbReference>
<keyword evidence="2" id="KW-1185">Reference proteome</keyword>
<proteinExistence type="predicted"/>
<name>A0ACC3NBI2_9PEZI</name>
<reference evidence="1" key="1">
    <citation type="submission" date="2023-07" db="EMBL/GenBank/DDBJ databases">
        <title>Black Yeasts Isolated from many extreme environments.</title>
        <authorList>
            <person name="Coleine C."/>
            <person name="Stajich J.E."/>
            <person name="Selbmann L."/>
        </authorList>
    </citation>
    <scope>NUCLEOTIDE SEQUENCE</scope>
    <source>
        <strain evidence="1">CCFEE 5714</strain>
    </source>
</reference>
<comment type="caution">
    <text evidence="1">The sequence shown here is derived from an EMBL/GenBank/DDBJ whole genome shotgun (WGS) entry which is preliminary data.</text>
</comment>
<gene>
    <name evidence="1" type="ORF">LTR37_008282</name>
</gene>
<evidence type="ECO:0000313" key="2">
    <source>
        <dbReference type="Proteomes" id="UP001281147"/>
    </source>
</evidence>
<accession>A0ACC3NBI2</accession>
<evidence type="ECO:0000313" key="1">
    <source>
        <dbReference type="EMBL" id="KAK3713796.1"/>
    </source>
</evidence>
<dbReference type="Proteomes" id="UP001281147">
    <property type="component" value="Unassembled WGS sequence"/>
</dbReference>
<sequence length="538" mass="60454">MSSRHHRESYFSRRDDGNGNSSYSRHSYRSRRTTSRADSSGSGSSSSSESSWPPRRTRRLRDTADHFRGSQPQQSMASETLRTARERLFVDFSPPSMFVHHDASRNHTDDLRARGGPFEDYPGRERRRTDRMGRGSDHGYQMQPRDDGRTQHNPFGPPPQSREDFYAGLQRTGELFRRAHNLPDATSRSAYLRDRTIFDYPNDQHSGRGNNRIDESHTHGGHDHDVTMYDFADDRRDGGQHHLQTGLAAFDPDSNDEFLARLDEAIAASRQAQRNPPPSVFDSPPLGHNSPDHFPTGHGPWDIVGARFAGEFAQQLRDLLTNPRPIQPNPSAPPPPTRGQMLDNGRYLPANIEASEFYLDSVEDSNRLEAIIRDYYPTGVPPADTLVVVHAPDPEADMMVRVVNFVDGEAEEESGRVTMDFFTVEALLTLIERTGHIPLINIDNLDFSDIRFALPPQAPPPAVPPTSRGTLARLGTRRLVPSDLDDEGKVSCSICLDEKRVGVEVTVLPCGHFFDRECINTWLETNGSCPTCRRPVEP</sequence>
<protein>
    <submittedName>
        <fullName evidence="1">Uncharacterized protein</fullName>
    </submittedName>
</protein>